<keyword evidence="3" id="KW-1185">Reference proteome</keyword>
<organism evidence="2 3">
    <name type="scientific">Dovyalis caffra</name>
    <dbReference type="NCBI Taxonomy" id="77055"/>
    <lineage>
        <taxon>Eukaryota</taxon>
        <taxon>Viridiplantae</taxon>
        <taxon>Streptophyta</taxon>
        <taxon>Embryophyta</taxon>
        <taxon>Tracheophyta</taxon>
        <taxon>Spermatophyta</taxon>
        <taxon>Magnoliopsida</taxon>
        <taxon>eudicotyledons</taxon>
        <taxon>Gunneridae</taxon>
        <taxon>Pentapetalae</taxon>
        <taxon>rosids</taxon>
        <taxon>fabids</taxon>
        <taxon>Malpighiales</taxon>
        <taxon>Salicaceae</taxon>
        <taxon>Flacourtieae</taxon>
        <taxon>Dovyalis</taxon>
    </lineage>
</organism>
<dbReference type="Proteomes" id="UP001314170">
    <property type="component" value="Unassembled WGS sequence"/>
</dbReference>
<name>A0AAV1STJ4_9ROSI</name>
<dbReference type="AlphaFoldDB" id="A0AAV1STJ4"/>
<evidence type="ECO:0000313" key="3">
    <source>
        <dbReference type="Proteomes" id="UP001314170"/>
    </source>
</evidence>
<feature type="region of interest" description="Disordered" evidence="1">
    <location>
        <begin position="1"/>
        <end position="26"/>
    </location>
</feature>
<evidence type="ECO:0000313" key="2">
    <source>
        <dbReference type="EMBL" id="CAK7357365.1"/>
    </source>
</evidence>
<feature type="compositionally biased region" description="Polar residues" evidence="1">
    <location>
        <begin position="17"/>
        <end position="26"/>
    </location>
</feature>
<sequence>MAGASSSIGQFTKPETHTSIKTPVSSLSIHQARLESKITGFHPAEPFLSTPRQIEKQAVDKWLSISFMEVTIYKIDFAK</sequence>
<gene>
    <name evidence="2" type="ORF">DCAF_LOCUS27652</name>
</gene>
<reference evidence="2 3" key="1">
    <citation type="submission" date="2024-01" db="EMBL/GenBank/DDBJ databases">
        <authorList>
            <person name="Waweru B."/>
        </authorList>
    </citation>
    <scope>NUCLEOTIDE SEQUENCE [LARGE SCALE GENOMIC DNA]</scope>
</reference>
<accession>A0AAV1STJ4</accession>
<protein>
    <submittedName>
        <fullName evidence="2">Uncharacterized protein</fullName>
    </submittedName>
</protein>
<proteinExistence type="predicted"/>
<feature type="compositionally biased region" description="Polar residues" evidence="1">
    <location>
        <begin position="1"/>
        <end position="10"/>
    </location>
</feature>
<dbReference type="EMBL" id="CAWUPB010001199">
    <property type="protein sequence ID" value="CAK7357365.1"/>
    <property type="molecule type" value="Genomic_DNA"/>
</dbReference>
<evidence type="ECO:0000256" key="1">
    <source>
        <dbReference type="SAM" id="MobiDB-lite"/>
    </source>
</evidence>
<comment type="caution">
    <text evidence="2">The sequence shown here is derived from an EMBL/GenBank/DDBJ whole genome shotgun (WGS) entry which is preliminary data.</text>
</comment>